<evidence type="ECO:0000313" key="1">
    <source>
        <dbReference type="EMBL" id="SPD25824.1"/>
    </source>
</evidence>
<gene>
    <name evidence="1" type="ORF">FSB_LOCUS53706</name>
</gene>
<proteinExistence type="predicted"/>
<protein>
    <submittedName>
        <fullName evidence="1">Uncharacterized protein</fullName>
    </submittedName>
</protein>
<dbReference type="AlphaFoldDB" id="A0A2N9INE5"/>
<organism evidence="1">
    <name type="scientific">Fagus sylvatica</name>
    <name type="common">Beechnut</name>
    <dbReference type="NCBI Taxonomy" id="28930"/>
    <lineage>
        <taxon>Eukaryota</taxon>
        <taxon>Viridiplantae</taxon>
        <taxon>Streptophyta</taxon>
        <taxon>Embryophyta</taxon>
        <taxon>Tracheophyta</taxon>
        <taxon>Spermatophyta</taxon>
        <taxon>Magnoliopsida</taxon>
        <taxon>eudicotyledons</taxon>
        <taxon>Gunneridae</taxon>
        <taxon>Pentapetalae</taxon>
        <taxon>rosids</taxon>
        <taxon>fabids</taxon>
        <taxon>Fagales</taxon>
        <taxon>Fagaceae</taxon>
        <taxon>Fagus</taxon>
    </lineage>
</organism>
<dbReference type="EMBL" id="OIVN01006133">
    <property type="protein sequence ID" value="SPD25824.1"/>
    <property type="molecule type" value="Genomic_DNA"/>
</dbReference>
<accession>A0A2N9INE5</accession>
<name>A0A2N9INE5_FAGSY</name>
<reference evidence="1" key="1">
    <citation type="submission" date="2018-02" db="EMBL/GenBank/DDBJ databases">
        <authorList>
            <person name="Cohen D.B."/>
            <person name="Kent A.D."/>
        </authorList>
    </citation>
    <scope>NUCLEOTIDE SEQUENCE</scope>
</reference>
<sequence>MKFSVREEKQKVMTAQEVLDSVGEKLLKVAKESAEKRLGKKSSSYLGSAKIDGGSEWKEESHFFELVRTDKSDKALEQTNHIQISVHNTKILERGQKEKTAEAPVRQKPRRTRTGYLVGTDTAGVPLHAYPRRTRFRPNKKNFRYGSGRVRYGAKPKRRRFRLKTEALFSFSATPITAGKLGSLSSALCLSLPPPPVLGSLSSALYLSLPPPPVSSDLSPLLSVSHFLHHRCLVLSPLLSVSHFLRRYSALCLSVPSISQYKLFCFYYLTLHVATSPHLMV</sequence>